<keyword evidence="2 4" id="KW-1133">Transmembrane helix</keyword>
<keyword evidence="6" id="KW-1185">Reference proteome</keyword>
<feature type="transmembrane region" description="Helical" evidence="4">
    <location>
        <begin position="53"/>
        <end position="71"/>
    </location>
</feature>
<organism evidence="5 6">
    <name type="scientific">Campylobacter iguaniorum</name>
    <dbReference type="NCBI Taxonomy" id="1244531"/>
    <lineage>
        <taxon>Bacteria</taxon>
        <taxon>Pseudomonadati</taxon>
        <taxon>Campylobacterota</taxon>
        <taxon>Epsilonproteobacteria</taxon>
        <taxon>Campylobacterales</taxon>
        <taxon>Campylobacteraceae</taxon>
        <taxon>Campylobacter</taxon>
    </lineage>
</organism>
<dbReference type="GO" id="GO:0022857">
    <property type="term" value="F:transmembrane transporter activity"/>
    <property type="evidence" value="ECO:0007669"/>
    <property type="project" value="InterPro"/>
</dbReference>
<name>A0A076FC25_9BACT</name>
<reference evidence="6" key="1">
    <citation type="journal article" date="2014" name="Genome Announc.">
        <title>Complete Genome Sequence of Campylobacter iguaniorum Strain 1485ET, Isolated from a Bearded Dragon (Pogona vitticeps).</title>
        <authorList>
            <person name="Gilbert M.J."/>
            <person name="Miller W.G."/>
            <person name="Yee E."/>
            <person name="Kik M."/>
            <person name="Wagenaar J.A."/>
            <person name="Duim B."/>
        </authorList>
    </citation>
    <scope>NUCLEOTIDE SEQUENCE [LARGE SCALE GENOMIC DNA]</scope>
    <source>
        <strain evidence="6">1485E</strain>
    </source>
</reference>
<feature type="transmembrane region" description="Helical" evidence="4">
    <location>
        <begin position="147"/>
        <end position="169"/>
    </location>
</feature>
<dbReference type="HOGENOM" id="CLU_027240_1_0_7"/>
<sequence>MNINQILSLKKGEGKFLLIAAFFIFSLFASYSLLRPIREALGISGGASELKWLFLGTFIATIIGSILAMILSGAIKRKLYTDFIYGFFALNLVGFFVLIRQIPQSSEAYLIVARSFYIWVSVFNIFVISTAWSLLADLFSKERSARLFGIISAGASLGGIVGAFFVSFLSKFIDVPSFIFISVTCLVVSLVLKNLLIKEALSLEIPQTGVASIKERFERPIGSKNPFVGFFLIIKSHYLLALLGFILLLTSVSTFLYMEQARIISGMFESREARAAAFANIDFIVQLSSFLIQIFITSKIAEFFGVKWLLGVLGFVVALGFVLLAFYPTFGVLVLVMSIRRIGEYSLVKPGREMLFVPLDSESKYKVKNFLDTVVYRAGDSMSAAVEGAIAKISISAVLFVGAFISFAWGILGVYLGKRYEKEDFKFKSEETK</sequence>
<feature type="transmembrane region" description="Helical" evidence="4">
    <location>
        <begin position="16"/>
        <end position="33"/>
    </location>
</feature>
<accession>A0A076FC25</accession>
<evidence type="ECO:0000313" key="5">
    <source>
        <dbReference type="EMBL" id="AII15501.1"/>
    </source>
</evidence>
<protein>
    <submittedName>
        <fullName evidence="5">Major facilitator superfamily transporter</fullName>
    </submittedName>
</protein>
<evidence type="ECO:0000256" key="1">
    <source>
        <dbReference type="ARBA" id="ARBA00022692"/>
    </source>
</evidence>
<dbReference type="EMBL" id="CP009043">
    <property type="protein sequence ID" value="AII15501.1"/>
    <property type="molecule type" value="Genomic_DNA"/>
</dbReference>
<feature type="transmembrane region" description="Helical" evidence="4">
    <location>
        <begin position="175"/>
        <end position="192"/>
    </location>
</feature>
<dbReference type="RefSeq" id="WP_038455408.1">
    <property type="nucleotide sequence ID" value="NZ_CP009043.1"/>
</dbReference>
<feature type="transmembrane region" description="Helical" evidence="4">
    <location>
        <begin position="389"/>
        <end position="416"/>
    </location>
</feature>
<dbReference type="STRING" id="1244531.CIG2463D_1873"/>
<feature type="transmembrane region" description="Helical" evidence="4">
    <location>
        <begin position="308"/>
        <end position="327"/>
    </location>
</feature>
<dbReference type="SUPFAM" id="SSF103473">
    <property type="entry name" value="MFS general substrate transporter"/>
    <property type="match status" value="1"/>
</dbReference>
<feature type="transmembrane region" description="Helical" evidence="4">
    <location>
        <begin position="238"/>
        <end position="257"/>
    </location>
</feature>
<dbReference type="PANTHER" id="PTHR43596">
    <property type="entry name" value="ADP,ATP CARRIER PROTEIN"/>
    <property type="match status" value="1"/>
</dbReference>
<dbReference type="Proteomes" id="UP000028486">
    <property type="component" value="Chromosome"/>
</dbReference>
<evidence type="ECO:0000256" key="4">
    <source>
        <dbReference type="SAM" id="Phobius"/>
    </source>
</evidence>
<keyword evidence="3 4" id="KW-0472">Membrane</keyword>
<dbReference type="AlphaFoldDB" id="A0A076FC25"/>
<dbReference type="Pfam" id="PF07690">
    <property type="entry name" value="MFS_1"/>
    <property type="match status" value="1"/>
</dbReference>
<feature type="transmembrane region" description="Helical" evidence="4">
    <location>
        <begin position="277"/>
        <end position="296"/>
    </location>
</feature>
<feature type="transmembrane region" description="Helical" evidence="4">
    <location>
        <begin position="115"/>
        <end position="135"/>
    </location>
</feature>
<gene>
    <name evidence="5" type="ORF">CIG1485E_1692</name>
</gene>
<dbReference type="PANTHER" id="PTHR43596:SF1">
    <property type="entry name" value="ADP,ATP CARRIER PROTEIN"/>
    <property type="match status" value="1"/>
</dbReference>
<keyword evidence="1 4" id="KW-0812">Transmembrane</keyword>
<dbReference type="InterPro" id="IPR011701">
    <property type="entry name" value="MFS"/>
</dbReference>
<feature type="transmembrane region" description="Helical" evidence="4">
    <location>
        <begin position="83"/>
        <end position="103"/>
    </location>
</feature>
<evidence type="ECO:0000313" key="6">
    <source>
        <dbReference type="Proteomes" id="UP000028486"/>
    </source>
</evidence>
<dbReference type="Gene3D" id="1.20.1250.20">
    <property type="entry name" value="MFS general substrate transporter like domains"/>
    <property type="match status" value="1"/>
</dbReference>
<dbReference type="InterPro" id="IPR036259">
    <property type="entry name" value="MFS_trans_sf"/>
</dbReference>
<proteinExistence type="predicted"/>
<evidence type="ECO:0000256" key="3">
    <source>
        <dbReference type="ARBA" id="ARBA00023136"/>
    </source>
</evidence>
<evidence type="ECO:0000256" key="2">
    <source>
        <dbReference type="ARBA" id="ARBA00022989"/>
    </source>
</evidence>
<dbReference type="eggNOG" id="COG3202">
    <property type="taxonomic scope" value="Bacteria"/>
</dbReference>
<dbReference type="OrthoDB" id="199378at2"/>
<dbReference type="KEGG" id="caj:CIG1485E_1692"/>